<dbReference type="GO" id="GO:0005737">
    <property type="term" value="C:cytoplasm"/>
    <property type="evidence" value="ECO:0007669"/>
    <property type="project" value="TreeGrafter"/>
</dbReference>
<keyword evidence="3" id="KW-1185">Reference proteome</keyword>
<accession>A0A4T2CCF7</accession>
<dbReference type="SUPFAM" id="SSF51735">
    <property type="entry name" value="NAD(P)-binding Rossmann-fold domains"/>
    <property type="match status" value="1"/>
</dbReference>
<protein>
    <submittedName>
        <fullName evidence="2">NAD(P)-dependent oxidoreductase</fullName>
    </submittedName>
</protein>
<dbReference type="Gene3D" id="3.40.50.720">
    <property type="entry name" value="NAD(P)-binding Rossmann-like Domain"/>
    <property type="match status" value="1"/>
</dbReference>
<gene>
    <name evidence="2" type="ORF">D4765_02995</name>
</gene>
<evidence type="ECO:0000259" key="1">
    <source>
        <dbReference type="Pfam" id="PF01370"/>
    </source>
</evidence>
<dbReference type="PANTHER" id="PTHR48079:SF6">
    <property type="entry name" value="NAD(P)-BINDING DOMAIN-CONTAINING PROTEIN-RELATED"/>
    <property type="match status" value="1"/>
</dbReference>
<proteinExistence type="predicted"/>
<dbReference type="InterPro" id="IPR001509">
    <property type="entry name" value="Epimerase_deHydtase"/>
</dbReference>
<dbReference type="EMBL" id="QYRT01000004">
    <property type="protein sequence ID" value="TIH40108.1"/>
    <property type="molecule type" value="Genomic_DNA"/>
</dbReference>
<dbReference type="Proteomes" id="UP000306192">
    <property type="component" value="Unassembled WGS sequence"/>
</dbReference>
<organism evidence="2 3">
    <name type="scientific">Subtercola vilae</name>
    <dbReference type="NCBI Taxonomy" id="2056433"/>
    <lineage>
        <taxon>Bacteria</taxon>
        <taxon>Bacillati</taxon>
        <taxon>Actinomycetota</taxon>
        <taxon>Actinomycetes</taxon>
        <taxon>Micrococcales</taxon>
        <taxon>Microbacteriaceae</taxon>
        <taxon>Subtercola</taxon>
    </lineage>
</organism>
<dbReference type="InterPro" id="IPR051783">
    <property type="entry name" value="NAD(P)-dependent_oxidoreduct"/>
</dbReference>
<comment type="caution">
    <text evidence="2">The sequence shown here is derived from an EMBL/GenBank/DDBJ whole genome shotgun (WGS) entry which is preliminary data.</text>
</comment>
<dbReference type="OrthoDB" id="9811425at2"/>
<dbReference type="PANTHER" id="PTHR48079">
    <property type="entry name" value="PROTEIN YEEZ"/>
    <property type="match status" value="1"/>
</dbReference>
<feature type="domain" description="NAD-dependent epimerase/dehydratase" evidence="1">
    <location>
        <begin position="3"/>
        <end position="212"/>
    </location>
</feature>
<dbReference type="Pfam" id="PF01370">
    <property type="entry name" value="Epimerase"/>
    <property type="match status" value="1"/>
</dbReference>
<reference evidence="2 3" key="1">
    <citation type="journal article" date="2019" name="Microorganisms">
        <title>Systematic Affiliation and Genome Analysis of Subtercola vilae DB165(T) with Particular Emphasis on Cold Adaptation of an Isolate from a High-Altitude Cold Volcano Lake.</title>
        <authorList>
            <person name="Villalobos A.S."/>
            <person name="Wiese J."/>
            <person name="Imhoff J.F."/>
            <person name="Dorador C."/>
            <person name="Keller A."/>
            <person name="Hentschel U."/>
        </authorList>
    </citation>
    <scope>NUCLEOTIDE SEQUENCE [LARGE SCALE GENOMIC DNA]</scope>
    <source>
        <strain evidence="2 3">DB165</strain>
    </source>
</reference>
<sequence length="271" mass="29072">MTILITGGTGLVGPRLLKRFAEAGIECRALVRPGKELPVGVERAEGDVLSPEALEAAVEGVSTVIHLAAVFRTRDEEQIWSVNREGTRNLIAAVEQHAPDARFLLASTSNVYDAGSPHPGREDDVVKPILAYPASKVEAEKLLRASSLTWGILRLPFIYGDKDGHLEALPELATGMAWHPAQRLSVIHHADIATAFTLALTGAFDGRTVNIADNAALSIYEMSQIVGYPYGSSAEPLAQPWKGQMDVSLARSLGFAPTIGTIYEAARKALL</sequence>
<evidence type="ECO:0000313" key="3">
    <source>
        <dbReference type="Proteomes" id="UP000306192"/>
    </source>
</evidence>
<dbReference type="GO" id="GO:0004029">
    <property type="term" value="F:aldehyde dehydrogenase (NAD+) activity"/>
    <property type="evidence" value="ECO:0007669"/>
    <property type="project" value="TreeGrafter"/>
</dbReference>
<dbReference type="InterPro" id="IPR036291">
    <property type="entry name" value="NAD(P)-bd_dom_sf"/>
</dbReference>
<dbReference type="RefSeq" id="WP_136640742.1">
    <property type="nucleotide sequence ID" value="NZ_QYRT01000004.1"/>
</dbReference>
<dbReference type="AlphaFoldDB" id="A0A4T2CCF7"/>
<evidence type="ECO:0000313" key="2">
    <source>
        <dbReference type="EMBL" id="TIH40108.1"/>
    </source>
</evidence>
<name>A0A4T2CCF7_9MICO</name>